<organism evidence="2 3">
    <name type="scientific">Aspergillus oryzae</name>
    <name type="common">Yellow koji mold</name>
    <dbReference type="NCBI Taxonomy" id="5062"/>
    <lineage>
        <taxon>Eukaryota</taxon>
        <taxon>Fungi</taxon>
        <taxon>Dikarya</taxon>
        <taxon>Ascomycota</taxon>
        <taxon>Pezizomycotina</taxon>
        <taxon>Eurotiomycetes</taxon>
        <taxon>Eurotiomycetidae</taxon>
        <taxon>Eurotiales</taxon>
        <taxon>Aspergillaceae</taxon>
        <taxon>Aspergillus</taxon>
        <taxon>Aspergillus subgen. Circumdati</taxon>
    </lineage>
</organism>
<evidence type="ECO:0000256" key="1">
    <source>
        <dbReference type="SAM" id="MobiDB-lite"/>
    </source>
</evidence>
<sequence>MQIDIARKEPETQADPDSNEREACLSSAEAEILIDWRQGFGEEINQSNSDGADHGHKEDNELGEEEAHWAEQRRTHKGLQVWRAVWVQSLKRFDSGNFAQLFNLACQQQGRTGLAEGQ</sequence>
<dbReference type="Proteomes" id="UP001165205">
    <property type="component" value="Unassembled WGS sequence"/>
</dbReference>
<dbReference type="EMBL" id="BSYA01000121">
    <property type="protein sequence ID" value="GMG33581.1"/>
    <property type="molecule type" value="Genomic_DNA"/>
</dbReference>
<feature type="compositionally biased region" description="Basic and acidic residues" evidence="1">
    <location>
        <begin position="51"/>
        <end position="73"/>
    </location>
</feature>
<reference evidence="2" key="1">
    <citation type="submission" date="2023-04" db="EMBL/GenBank/DDBJ databases">
        <title>Aspergillus oryzae NBRC 4228.</title>
        <authorList>
            <person name="Ichikawa N."/>
            <person name="Sato H."/>
            <person name="Tonouchi N."/>
        </authorList>
    </citation>
    <scope>NUCLEOTIDE SEQUENCE</scope>
    <source>
        <strain evidence="2">NBRC 4228</strain>
    </source>
</reference>
<protein>
    <submittedName>
        <fullName evidence="2">Unnamed protein product</fullName>
    </submittedName>
</protein>
<gene>
    <name evidence="2" type="ORF">Aory04_000908700</name>
</gene>
<evidence type="ECO:0000313" key="3">
    <source>
        <dbReference type="Proteomes" id="UP001165205"/>
    </source>
</evidence>
<comment type="caution">
    <text evidence="2">The sequence shown here is derived from an EMBL/GenBank/DDBJ whole genome shotgun (WGS) entry which is preliminary data.</text>
</comment>
<dbReference type="AlphaFoldDB" id="A0AAN4YPC5"/>
<evidence type="ECO:0000313" key="2">
    <source>
        <dbReference type="EMBL" id="GMG33581.1"/>
    </source>
</evidence>
<name>A0AAN4YPC5_ASPOZ</name>
<proteinExistence type="predicted"/>
<feature type="region of interest" description="Disordered" evidence="1">
    <location>
        <begin position="42"/>
        <end position="73"/>
    </location>
</feature>
<feature type="region of interest" description="Disordered" evidence="1">
    <location>
        <begin position="1"/>
        <end position="24"/>
    </location>
</feature>
<feature type="compositionally biased region" description="Basic and acidic residues" evidence="1">
    <location>
        <begin position="1"/>
        <end position="11"/>
    </location>
</feature>
<accession>A0AAN4YPC5</accession>